<reference evidence="2" key="1">
    <citation type="submission" date="2021-06" db="EMBL/GenBank/DDBJ databases">
        <authorList>
            <person name="Hodson N. C."/>
            <person name="Mongue J. A."/>
            <person name="Jaron S. K."/>
        </authorList>
    </citation>
    <scope>NUCLEOTIDE SEQUENCE</scope>
</reference>
<dbReference type="AlphaFoldDB" id="A0A8J2LE32"/>
<gene>
    <name evidence="2" type="ORF">AFUS01_LOCUS31145</name>
</gene>
<feature type="non-terminal residue" evidence="2">
    <location>
        <position position="1"/>
    </location>
</feature>
<accession>A0A8J2LE32</accession>
<evidence type="ECO:0000313" key="2">
    <source>
        <dbReference type="EMBL" id="CAG7820773.1"/>
    </source>
</evidence>
<feature type="region of interest" description="Disordered" evidence="1">
    <location>
        <begin position="20"/>
        <end position="40"/>
    </location>
</feature>
<feature type="compositionally biased region" description="Acidic residues" evidence="1">
    <location>
        <begin position="27"/>
        <end position="40"/>
    </location>
</feature>
<name>A0A8J2LE32_9HEXA</name>
<comment type="caution">
    <text evidence="2">The sequence shown here is derived from an EMBL/GenBank/DDBJ whole genome shotgun (WGS) entry which is preliminary data.</text>
</comment>
<dbReference type="EMBL" id="CAJVCH010489660">
    <property type="protein sequence ID" value="CAG7820773.1"/>
    <property type="molecule type" value="Genomic_DNA"/>
</dbReference>
<dbReference type="Proteomes" id="UP000708208">
    <property type="component" value="Unassembled WGS sequence"/>
</dbReference>
<organism evidence="2 3">
    <name type="scientific">Allacma fusca</name>
    <dbReference type="NCBI Taxonomy" id="39272"/>
    <lineage>
        <taxon>Eukaryota</taxon>
        <taxon>Metazoa</taxon>
        <taxon>Ecdysozoa</taxon>
        <taxon>Arthropoda</taxon>
        <taxon>Hexapoda</taxon>
        <taxon>Collembola</taxon>
        <taxon>Symphypleona</taxon>
        <taxon>Sminthuridae</taxon>
        <taxon>Allacma</taxon>
    </lineage>
</organism>
<evidence type="ECO:0000256" key="1">
    <source>
        <dbReference type="SAM" id="MobiDB-lite"/>
    </source>
</evidence>
<dbReference type="OrthoDB" id="6366580at2759"/>
<evidence type="ECO:0000313" key="3">
    <source>
        <dbReference type="Proteomes" id="UP000708208"/>
    </source>
</evidence>
<proteinExistence type="predicted"/>
<sequence>HYVSLDRFLSSEKNTFLPLATHADAASNDEDEKENNEDGDINWEDYREYKEYEISVERSESVEAEYDVIYEDICDWSKEKLPRLTCLTQALQLVIKECLKKNPRRQENISYTNKLICVLSRVHVLSFAISWIDQDGETSLPELKMKCMYT</sequence>
<protein>
    <submittedName>
        <fullName evidence="2">Uncharacterized protein</fullName>
    </submittedName>
</protein>
<keyword evidence="3" id="KW-1185">Reference proteome</keyword>